<accession>A0A840PVM3</accession>
<evidence type="ECO:0000313" key="2">
    <source>
        <dbReference type="EMBL" id="MBB5154322.1"/>
    </source>
</evidence>
<evidence type="ECO:0000313" key="3">
    <source>
        <dbReference type="Proteomes" id="UP000584374"/>
    </source>
</evidence>
<keyword evidence="3" id="KW-1185">Reference proteome</keyword>
<keyword evidence="1" id="KW-0732">Signal</keyword>
<feature type="signal peptide" evidence="1">
    <location>
        <begin position="1"/>
        <end position="27"/>
    </location>
</feature>
<dbReference type="Proteomes" id="UP000584374">
    <property type="component" value="Unassembled WGS sequence"/>
</dbReference>
<dbReference type="SUPFAM" id="SSF63825">
    <property type="entry name" value="YWTD domain"/>
    <property type="match status" value="1"/>
</dbReference>
<proteinExistence type="predicted"/>
<sequence length="323" mass="34903">MHTLLRKAAITVLSGAFLVGTAATSVAAVPEEGAADWKIQCESSASGKDGAFYRGPSASYVYDRAFGKGPAVPGLDKYTPQGISPWYNWDGSGNDLLLVTSYGAKGQDARIVGIDPKSGKHVGTVGIAESHVGGITVSKGWAFVQGRDSGKWDTIRKYKLSDLKDAMKKSGVPYLNQDGKARRVYAASFVSSYGDTLYAGKFNDGGRGKMYSYKINDDGSLTTQHAYEVPTKTQGLMVTRDKFIFSTSYGRTKRSNIFVVDKGATDIDKPSTKCFRAPSMAEGITEYNGAAYLVFESGSYKYRDARNVIENLHKGNISAITNF</sequence>
<protein>
    <submittedName>
        <fullName evidence="2">Uncharacterized protein</fullName>
    </submittedName>
</protein>
<dbReference type="AlphaFoldDB" id="A0A840PVM3"/>
<comment type="caution">
    <text evidence="2">The sequence shown here is derived from an EMBL/GenBank/DDBJ whole genome shotgun (WGS) entry which is preliminary data.</text>
</comment>
<dbReference type="EMBL" id="JACHIW010000001">
    <property type="protein sequence ID" value="MBB5154322.1"/>
    <property type="molecule type" value="Genomic_DNA"/>
</dbReference>
<reference evidence="2 3" key="1">
    <citation type="submission" date="2020-08" db="EMBL/GenBank/DDBJ databases">
        <title>Sequencing the genomes of 1000 actinobacteria strains.</title>
        <authorList>
            <person name="Klenk H.-P."/>
        </authorList>
    </citation>
    <scope>NUCLEOTIDE SEQUENCE [LARGE SCALE GENOMIC DNA]</scope>
    <source>
        <strain evidence="2 3">DSM 45584</strain>
    </source>
</reference>
<evidence type="ECO:0000256" key="1">
    <source>
        <dbReference type="SAM" id="SignalP"/>
    </source>
</evidence>
<gene>
    <name evidence="2" type="ORF">BJ970_001856</name>
</gene>
<feature type="chain" id="PRO_5039194126" evidence="1">
    <location>
        <begin position="28"/>
        <end position="323"/>
    </location>
</feature>
<organism evidence="2 3">
    <name type="scientific">Saccharopolyspora phatthalungensis</name>
    <dbReference type="NCBI Taxonomy" id="664693"/>
    <lineage>
        <taxon>Bacteria</taxon>
        <taxon>Bacillati</taxon>
        <taxon>Actinomycetota</taxon>
        <taxon>Actinomycetes</taxon>
        <taxon>Pseudonocardiales</taxon>
        <taxon>Pseudonocardiaceae</taxon>
        <taxon>Saccharopolyspora</taxon>
    </lineage>
</organism>
<name>A0A840PVM3_9PSEU</name>